<dbReference type="GO" id="GO:0000166">
    <property type="term" value="F:nucleotide binding"/>
    <property type="evidence" value="ECO:0007669"/>
    <property type="project" value="InterPro"/>
</dbReference>
<dbReference type="PANTHER" id="PTHR43377:SF1">
    <property type="entry name" value="BILIVERDIN REDUCTASE A"/>
    <property type="match status" value="1"/>
</dbReference>
<evidence type="ECO:0000259" key="2">
    <source>
        <dbReference type="Pfam" id="PF09166"/>
    </source>
</evidence>
<dbReference type="Gene3D" id="3.30.360.10">
    <property type="entry name" value="Dihydrodipicolinate Reductase, domain 2"/>
    <property type="match status" value="1"/>
</dbReference>
<dbReference type="Gene3D" id="3.40.50.720">
    <property type="entry name" value="NAD(P)-binding Rossmann-like Domain"/>
    <property type="match status" value="1"/>
</dbReference>
<evidence type="ECO:0000313" key="3">
    <source>
        <dbReference type="EMBL" id="KAF4089536.1"/>
    </source>
</evidence>
<reference evidence="3 4" key="1">
    <citation type="submission" date="2020-02" db="EMBL/GenBank/DDBJ databases">
        <title>A chromosome-scale genome assembly of the black bullhead catfish (Ameiurus melas).</title>
        <authorList>
            <person name="Wen M."/>
            <person name="Zham M."/>
            <person name="Cabau C."/>
            <person name="Klopp C."/>
            <person name="Donnadieu C."/>
            <person name="Roques C."/>
            <person name="Bouchez O."/>
            <person name="Lampietro C."/>
            <person name="Jouanno E."/>
            <person name="Herpin A."/>
            <person name="Louis A."/>
            <person name="Berthelot C."/>
            <person name="Parey E."/>
            <person name="Roest-Crollius H."/>
            <person name="Braasch I."/>
            <person name="Postlethwait J."/>
            <person name="Robinson-Rechavi M."/>
            <person name="Echchiki A."/>
            <person name="Begum T."/>
            <person name="Montfort J."/>
            <person name="Schartl M."/>
            <person name="Bobe J."/>
            <person name="Guiguen Y."/>
        </authorList>
    </citation>
    <scope>NUCLEOTIDE SEQUENCE [LARGE SCALE GENOMIC DNA]</scope>
    <source>
        <strain evidence="3">M_S1</strain>
        <tissue evidence="3">Blood</tissue>
    </source>
</reference>
<gene>
    <name evidence="3" type="ORF">AMELA_G00068010</name>
</gene>
<evidence type="ECO:0000313" key="4">
    <source>
        <dbReference type="Proteomes" id="UP000593565"/>
    </source>
</evidence>
<feature type="domain" description="Gfo/Idh/MocA-like oxidoreductase N-terminal" evidence="1">
    <location>
        <begin position="42"/>
        <end position="160"/>
    </location>
</feature>
<dbReference type="SUPFAM" id="SSF51735">
    <property type="entry name" value="NAD(P)-binding Rossmann-fold domains"/>
    <property type="match status" value="1"/>
</dbReference>
<name>A0A7J6B3N9_AMEME</name>
<dbReference type="InterPro" id="IPR036291">
    <property type="entry name" value="NAD(P)-bd_dom_sf"/>
</dbReference>
<dbReference type="SUPFAM" id="SSF55347">
    <property type="entry name" value="Glyceraldehyde-3-phosphate dehydrogenase-like, C-terminal domain"/>
    <property type="match status" value="1"/>
</dbReference>
<dbReference type="InterPro" id="IPR000683">
    <property type="entry name" value="Gfo/Idh/MocA-like_OxRdtase_N"/>
</dbReference>
<evidence type="ECO:0008006" key="5">
    <source>
        <dbReference type="Google" id="ProtNLM"/>
    </source>
</evidence>
<dbReference type="GO" id="GO:0042167">
    <property type="term" value="P:heme catabolic process"/>
    <property type="evidence" value="ECO:0007669"/>
    <property type="project" value="InterPro"/>
</dbReference>
<accession>A0A7J6B3N9</accession>
<dbReference type="Proteomes" id="UP000593565">
    <property type="component" value="Unassembled WGS sequence"/>
</dbReference>
<organism evidence="3 4">
    <name type="scientific">Ameiurus melas</name>
    <name type="common">Black bullhead</name>
    <name type="synonym">Silurus melas</name>
    <dbReference type="NCBI Taxonomy" id="219545"/>
    <lineage>
        <taxon>Eukaryota</taxon>
        <taxon>Metazoa</taxon>
        <taxon>Chordata</taxon>
        <taxon>Craniata</taxon>
        <taxon>Vertebrata</taxon>
        <taxon>Euteleostomi</taxon>
        <taxon>Actinopterygii</taxon>
        <taxon>Neopterygii</taxon>
        <taxon>Teleostei</taxon>
        <taxon>Ostariophysi</taxon>
        <taxon>Siluriformes</taxon>
        <taxon>Ictaluridae</taxon>
        <taxon>Ameiurus</taxon>
    </lineage>
</organism>
<feature type="domain" description="Biliverdin reductase catalytic" evidence="2">
    <location>
        <begin position="168"/>
        <end position="277"/>
    </location>
</feature>
<evidence type="ECO:0000259" key="1">
    <source>
        <dbReference type="Pfam" id="PF01408"/>
    </source>
</evidence>
<proteinExistence type="predicted"/>
<dbReference type="Pfam" id="PF01408">
    <property type="entry name" value="GFO_IDH_MocA"/>
    <property type="match status" value="1"/>
</dbReference>
<dbReference type="Pfam" id="PF09166">
    <property type="entry name" value="Biliv-reduc_cat"/>
    <property type="match status" value="1"/>
</dbReference>
<dbReference type="InterPro" id="IPR051450">
    <property type="entry name" value="Gfo/Idh/MocA_Oxidoreductases"/>
</dbReference>
<dbReference type="EMBL" id="JAAGNN010000005">
    <property type="protein sequence ID" value="KAF4089536.1"/>
    <property type="molecule type" value="Genomic_DNA"/>
</dbReference>
<dbReference type="GO" id="GO:0004074">
    <property type="term" value="F:biliverdin reductase [NAD(P)H] activity"/>
    <property type="evidence" value="ECO:0007669"/>
    <property type="project" value="InterPro"/>
</dbReference>
<sequence length="332" mass="37358">MNARRRKQLIYTRKSRADETARGNRLTATIPVKTRRFCGDMFGCVVVGVGMAGRVRIRDLLTPLPSGAAEIFTLKGMVSRRTLEQQQGVQQIPLEEALSRSDIQVALLCTENVSHEEYVSRFLEAGKHVCVEYPMALSYSAAAKLLDQAQQKGLVLHEEHIELLTPDFKQLKKDIAGKQLEEGSLHFTGGPLKSGFGFLSFSGIARLTWLVDLFGELSVKEASMVEEPERKRTKMTVHLLTEDQKPLTWTEERAEGLSRGKRIHLRFTTCTLTELPSGVQEPVGIFMQDLVLFGSKLQGTVPPEQLQAERNRILHCFKLAEDIRKHCQDNTK</sequence>
<keyword evidence="4" id="KW-1185">Reference proteome</keyword>
<dbReference type="PANTHER" id="PTHR43377">
    <property type="entry name" value="BILIVERDIN REDUCTASE A"/>
    <property type="match status" value="1"/>
</dbReference>
<dbReference type="GO" id="GO:0008270">
    <property type="term" value="F:zinc ion binding"/>
    <property type="evidence" value="ECO:0007669"/>
    <property type="project" value="InterPro"/>
</dbReference>
<dbReference type="AlphaFoldDB" id="A0A7J6B3N9"/>
<dbReference type="InterPro" id="IPR015249">
    <property type="entry name" value="Biliverdin_Rdtase_cat"/>
</dbReference>
<protein>
    <recommendedName>
        <fullName evidence="5">Biliverdin reductase A</fullName>
    </recommendedName>
</protein>
<comment type="caution">
    <text evidence="3">The sequence shown here is derived from an EMBL/GenBank/DDBJ whole genome shotgun (WGS) entry which is preliminary data.</text>
</comment>